<dbReference type="Proteomes" id="UP000006054">
    <property type="component" value="Chromosome"/>
</dbReference>
<dbReference type="KEGG" id="fli:Fleli_0335"/>
<keyword evidence="2" id="KW-1185">Reference proteome</keyword>
<dbReference type="HOGENOM" id="CLU_2023313_0_0_10"/>
<dbReference type="PATRIC" id="fig|880071.3.peg.319"/>
<evidence type="ECO:0000313" key="2">
    <source>
        <dbReference type="Proteomes" id="UP000006054"/>
    </source>
</evidence>
<protein>
    <submittedName>
        <fullName evidence="1">Uncharacterized protein</fullName>
    </submittedName>
</protein>
<dbReference type="SUPFAM" id="SSF102712">
    <property type="entry name" value="JAB1/MPN domain"/>
    <property type="match status" value="1"/>
</dbReference>
<sequence length="122" mass="13246">MSFSYYDGGKEIHNVSPAAARYLSAQLKVEVGLLKNGKHYVLSIGTPSAINYAPAKGVELIYHTHPNGTIYPSIFDIGWLNKNNAYNATNASSIILPLGKPAIKFNTKTTYAAPPPPLQIEE</sequence>
<dbReference type="OrthoDB" id="1519865at2"/>
<proteinExistence type="predicted"/>
<gene>
    <name evidence="1" type="ordered locus">Fleli_0335</name>
</gene>
<organism evidence="1 2">
    <name type="scientific">Bernardetia litoralis (strain ATCC 23117 / DSM 6794 / NBRC 15988 / NCIMB 1366 / Fx l1 / Sio-4)</name>
    <name type="common">Flexibacter litoralis</name>
    <dbReference type="NCBI Taxonomy" id="880071"/>
    <lineage>
        <taxon>Bacteria</taxon>
        <taxon>Pseudomonadati</taxon>
        <taxon>Bacteroidota</taxon>
        <taxon>Cytophagia</taxon>
        <taxon>Cytophagales</taxon>
        <taxon>Bernardetiaceae</taxon>
        <taxon>Bernardetia</taxon>
    </lineage>
</organism>
<dbReference type="STRING" id="880071.Fleli_0335"/>
<dbReference type="RefSeq" id="WP_014796281.1">
    <property type="nucleotide sequence ID" value="NC_018018.1"/>
</dbReference>
<name>I4AFT4_BERLS</name>
<evidence type="ECO:0000313" key="1">
    <source>
        <dbReference type="EMBL" id="AFM02819.1"/>
    </source>
</evidence>
<dbReference type="EMBL" id="CP003345">
    <property type="protein sequence ID" value="AFM02819.1"/>
    <property type="molecule type" value="Genomic_DNA"/>
</dbReference>
<dbReference type="AlphaFoldDB" id="I4AFT4"/>
<accession>I4AFT4</accession>
<reference evidence="2" key="1">
    <citation type="submission" date="2012-06" db="EMBL/GenBank/DDBJ databases">
        <title>The complete genome of Flexibacter litoralis DSM 6794.</title>
        <authorList>
            <person name="Lucas S."/>
            <person name="Copeland A."/>
            <person name="Lapidus A."/>
            <person name="Glavina del Rio T."/>
            <person name="Dalin E."/>
            <person name="Tice H."/>
            <person name="Bruce D."/>
            <person name="Goodwin L."/>
            <person name="Pitluck S."/>
            <person name="Peters L."/>
            <person name="Ovchinnikova G."/>
            <person name="Lu M."/>
            <person name="Kyrpides N."/>
            <person name="Mavromatis K."/>
            <person name="Ivanova N."/>
            <person name="Brettin T."/>
            <person name="Detter J.C."/>
            <person name="Han C."/>
            <person name="Larimer F."/>
            <person name="Land M."/>
            <person name="Hauser L."/>
            <person name="Markowitz V."/>
            <person name="Cheng J.-F."/>
            <person name="Hugenholtz P."/>
            <person name="Woyke T."/>
            <person name="Wu D."/>
            <person name="Spring S."/>
            <person name="Lang E."/>
            <person name="Kopitz M."/>
            <person name="Brambilla E."/>
            <person name="Klenk H.-P."/>
            <person name="Eisen J.A."/>
        </authorList>
    </citation>
    <scope>NUCLEOTIDE SEQUENCE [LARGE SCALE GENOMIC DNA]</scope>
    <source>
        <strain evidence="2">ATCC 23117 / DSM 6794 / NBRC 15988 / NCIMB 1366 / Sio-4</strain>
    </source>
</reference>